<organism evidence="3 4">
    <name type="scientific">Candidatus Desulfobia pelagia</name>
    <dbReference type="NCBI Taxonomy" id="2841692"/>
    <lineage>
        <taxon>Bacteria</taxon>
        <taxon>Pseudomonadati</taxon>
        <taxon>Thermodesulfobacteriota</taxon>
        <taxon>Desulfobulbia</taxon>
        <taxon>Desulfobulbales</taxon>
        <taxon>Desulfobulbaceae</taxon>
        <taxon>Candidatus Desulfobia</taxon>
    </lineage>
</organism>
<dbReference type="InterPro" id="IPR006442">
    <property type="entry name" value="Antitoxin_Phd/YefM"/>
</dbReference>
<comment type="caution">
    <text evidence="3">The sequence shown here is derived from an EMBL/GenBank/DDBJ whole genome shotgun (WGS) entry which is preliminary data.</text>
</comment>
<evidence type="ECO:0000313" key="4">
    <source>
        <dbReference type="Proteomes" id="UP000614424"/>
    </source>
</evidence>
<reference evidence="3 4" key="1">
    <citation type="submission" date="2020-08" db="EMBL/GenBank/DDBJ databases">
        <title>Bridging the membrane lipid divide: bacteria of the FCB group superphylum have the potential to synthesize archaeal ether lipids.</title>
        <authorList>
            <person name="Villanueva L."/>
            <person name="Von Meijenfeldt F.A.B."/>
            <person name="Westbye A.B."/>
            <person name="Yadav S."/>
            <person name="Hopmans E.C."/>
            <person name="Dutilh B.E."/>
            <person name="Sinninghe Damste J.S."/>
        </authorList>
    </citation>
    <scope>NUCLEOTIDE SEQUENCE [LARGE SCALE GENOMIC DNA]</scope>
    <source>
        <strain evidence="3">NIOZ-UU47</strain>
    </source>
</reference>
<dbReference type="InterPro" id="IPR036165">
    <property type="entry name" value="YefM-like_sf"/>
</dbReference>
<dbReference type="Gene3D" id="3.40.1620.10">
    <property type="entry name" value="YefM-like domain"/>
    <property type="match status" value="1"/>
</dbReference>
<dbReference type="SUPFAM" id="SSF143120">
    <property type="entry name" value="YefM-like"/>
    <property type="match status" value="1"/>
</dbReference>
<sequence length="74" mass="8275">MQTITASKFKAKCLHLMDEVNQTGEEIVITKHGKPVSILKPYRTIPATIFGLHKGKIQSKDDLITPLDIAWDAE</sequence>
<dbReference type="AlphaFoldDB" id="A0A8J6TGX5"/>
<dbReference type="Proteomes" id="UP000614424">
    <property type="component" value="Unassembled WGS sequence"/>
</dbReference>
<proteinExistence type="inferred from homology"/>
<name>A0A8J6TGX5_9BACT</name>
<protein>
    <recommendedName>
        <fullName evidence="2">Antitoxin</fullName>
    </recommendedName>
</protein>
<evidence type="ECO:0000256" key="2">
    <source>
        <dbReference type="RuleBase" id="RU362080"/>
    </source>
</evidence>
<evidence type="ECO:0000313" key="3">
    <source>
        <dbReference type="EMBL" id="MBC8318545.1"/>
    </source>
</evidence>
<dbReference type="EMBL" id="JACNJZ010000170">
    <property type="protein sequence ID" value="MBC8318545.1"/>
    <property type="molecule type" value="Genomic_DNA"/>
</dbReference>
<evidence type="ECO:0000256" key="1">
    <source>
        <dbReference type="ARBA" id="ARBA00009981"/>
    </source>
</evidence>
<comment type="similarity">
    <text evidence="1 2">Belongs to the phD/YefM antitoxin family.</text>
</comment>
<gene>
    <name evidence="3" type="ORF">H8E41_11610</name>
</gene>
<accession>A0A8J6TGX5</accession>
<dbReference type="NCBIfam" id="TIGR01552">
    <property type="entry name" value="phd_fam"/>
    <property type="match status" value="1"/>
</dbReference>
<comment type="function">
    <text evidence="2">Antitoxin component of a type II toxin-antitoxin (TA) system.</text>
</comment>
<dbReference type="Pfam" id="PF02604">
    <property type="entry name" value="PhdYeFM_antitox"/>
    <property type="match status" value="1"/>
</dbReference>